<dbReference type="UniPathway" id="UPA00028">
    <property type="reaction ID" value="UER00003"/>
</dbReference>
<dbReference type="Pfam" id="PF02548">
    <property type="entry name" value="Pantoate_transf"/>
    <property type="match status" value="1"/>
</dbReference>
<dbReference type="EC" id="2.1.2.11" evidence="7"/>
<comment type="cofactor">
    <cofactor evidence="7 10">
        <name>Mg(2+)</name>
        <dbReference type="ChEBI" id="CHEBI:18420"/>
    </cofactor>
    <text evidence="7 10">Binds 1 Mg(2+) ion per subunit.</text>
</comment>
<dbReference type="GO" id="GO:0032259">
    <property type="term" value="P:methylation"/>
    <property type="evidence" value="ECO:0007669"/>
    <property type="project" value="UniProtKB-KW"/>
</dbReference>
<feature type="binding site" evidence="7 10">
    <location>
        <position position="45"/>
    </location>
    <ligand>
        <name>Mg(2+)</name>
        <dbReference type="ChEBI" id="CHEBI:18420"/>
    </ligand>
</feature>
<evidence type="ECO:0000256" key="5">
    <source>
        <dbReference type="ARBA" id="ARBA00022679"/>
    </source>
</evidence>
<comment type="similarity">
    <text evidence="2 7">Belongs to the PanB family.</text>
</comment>
<dbReference type="NCBIfam" id="NF001452">
    <property type="entry name" value="PRK00311.1"/>
    <property type="match status" value="1"/>
</dbReference>
<dbReference type="CDD" id="cd06557">
    <property type="entry name" value="KPHMT-like"/>
    <property type="match status" value="1"/>
</dbReference>
<dbReference type="PANTHER" id="PTHR20881">
    <property type="entry name" value="3-METHYL-2-OXOBUTANOATE HYDROXYMETHYLTRANSFERASE"/>
    <property type="match status" value="1"/>
</dbReference>
<dbReference type="PANTHER" id="PTHR20881:SF0">
    <property type="entry name" value="3-METHYL-2-OXOBUTANOATE HYDROXYMETHYLTRANSFERASE"/>
    <property type="match status" value="1"/>
</dbReference>
<organism evidence="11 12">
    <name type="scientific">Candidatus Abzuiibacterium crystallinum</name>
    <dbReference type="NCBI Taxonomy" id="1974748"/>
    <lineage>
        <taxon>Bacteria</taxon>
        <taxon>Pseudomonadati</taxon>
        <taxon>Candidatus Omnitrophota</taxon>
        <taxon>Candidatus Abzuiibacterium</taxon>
    </lineage>
</organism>
<keyword evidence="7 10" id="KW-0479">Metal-binding</keyword>
<dbReference type="GO" id="GO:0000287">
    <property type="term" value="F:magnesium ion binding"/>
    <property type="evidence" value="ECO:0007669"/>
    <property type="project" value="TreeGrafter"/>
</dbReference>
<name>A0A2H0LKX8_9BACT</name>
<evidence type="ECO:0000256" key="10">
    <source>
        <dbReference type="PIRSR" id="PIRSR000388-3"/>
    </source>
</evidence>
<feature type="binding site" evidence="7 9">
    <location>
        <begin position="45"/>
        <end position="46"/>
    </location>
    <ligand>
        <name>3-methyl-2-oxobutanoate</name>
        <dbReference type="ChEBI" id="CHEBI:11851"/>
    </ligand>
</feature>
<dbReference type="HAMAP" id="MF_00156">
    <property type="entry name" value="PanB"/>
    <property type="match status" value="1"/>
</dbReference>
<dbReference type="Gene3D" id="3.20.20.60">
    <property type="entry name" value="Phosphoenolpyruvate-binding domains"/>
    <property type="match status" value="1"/>
</dbReference>
<protein>
    <recommendedName>
        <fullName evidence="7">3-methyl-2-oxobutanoate hydroxymethyltransferase</fullName>
        <ecNumber evidence="7">2.1.2.11</ecNumber>
    </recommendedName>
    <alternativeName>
        <fullName evidence="7">Ketopantoate hydroxymethyltransferase</fullName>
        <shortName evidence="7">KPHMT</shortName>
    </alternativeName>
</protein>
<comment type="subcellular location">
    <subcellularLocation>
        <location evidence="7">Cytoplasm</location>
    </subcellularLocation>
</comment>
<comment type="catalytic activity">
    <reaction evidence="7">
        <text>(6R)-5,10-methylene-5,6,7,8-tetrahydrofolate + 3-methyl-2-oxobutanoate + H2O = 2-dehydropantoate + (6S)-5,6,7,8-tetrahydrofolate</text>
        <dbReference type="Rhea" id="RHEA:11824"/>
        <dbReference type="ChEBI" id="CHEBI:11561"/>
        <dbReference type="ChEBI" id="CHEBI:11851"/>
        <dbReference type="ChEBI" id="CHEBI:15377"/>
        <dbReference type="ChEBI" id="CHEBI:15636"/>
        <dbReference type="ChEBI" id="CHEBI:57453"/>
        <dbReference type="EC" id="2.1.2.11"/>
    </reaction>
</comment>
<proteinExistence type="inferred from homology"/>
<comment type="function">
    <text evidence="6 7">Catalyzes the reversible reaction in which hydroxymethyl group from 5,10-methylenetetrahydrofolate is transferred onto alpha-ketoisovalerate to form ketopantoate.</text>
</comment>
<dbReference type="InterPro" id="IPR003700">
    <property type="entry name" value="Pantoate_hydroxy_MeTrfase"/>
</dbReference>
<feature type="binding site" evidence="7 10">
    <location>
        <position position="84"/>
    </location>
    <ligand>
        <name>Mg(2+)</name>
        <dbReference type="ChEBI" id="CHEBI:18420"/>
    </ligand>
</feature>
<evidence type="ECO:0000256" key="8">
    <source>
        <dbReference type="PIRSR" id="PIRSR000388-1"/>
    </source>
</evidence>
<evidence type="ECO:0000313" key="11">
    <source>
        <dbReference type="EMBL" id="PIQ85078.1"/>
    </source>
</evidence>
<keyword evidence="7" id="KW-0963">Cytoplasm</keyword>
<evidence type="ECO:0000256" key="2">
    <source>
        <dbReference type="ARBA" id="ARBA00008676"/>
    </source>
</evidence>
<evidence type="ECO:0000256" key="6">
    <source>
        <dbReference type="ARBA" id="ARBA00056497"/>
    </source>
</evidence>
<comment type="caution">
    <text evidence="11">The sequence shown here is derived from an EMBL/GenBank/DDBJ whole genome shotgun (WGS) entry which is preliminary data.</text>
</comment>
<dbReference type="EMBL" id="PCVY01000076">
    <property type="protein sequence ID" value="PIQ85078.1"/>
    <property type="molecule type" value="Genomic_DNA"/>
</dbReference>
<comment type="pathway">
    <text evidence="1 7">Cofactor biosynthesis; (R)-pantothenate biosynthesis; (R)-pantoate from 3-methyl-2-oxobutanoate: step 1/2.</text>
</comment>
<feature type="binding site" evidence="7 10">
    <location>
        <position position="116"/>
    </location>
    <ligand>
        <name>Mg(2+)</name>
        <dbReference type="ChEBI" id="CHEBI:18420"/>
    </ligand>
</feature>
<keyword evidence="5 7" id="KW-0808">Transferase</keyword>
<sequence length="266" mass="29298">MKRITVKDILEKKKAKKRITVISTYDFAFAKLVDQSEIDMILVGDSLGMVVLGHPSTLFVTMRDMLHHTKAVSRAAEHALVVADMPFGSYQTSPEQAVRNAKRFIQEAGAEAVKLEGGASVEKQVKALVKAGIPVMGHIGMTPQSVTQLGGYKVQGRSPQEGNQILKDAQCLERAGAFSIVLECVPHQLGKKITQKTKLPTIGIGAGAETDGQVLVLHDLLGFEFGHRPKFVRQYAHLDQIIRRALAQFKHDVERKTFPSRAESYE</sequence>
<evidence type="ECO:0000313" key="12">
    <source>
        <dbReference type="Proteomes" id="UP000230859"/>
    </source>
</evidence>
<dbReference type="SUPFAM" id="SSF51621">
    <property type="entry name" value="Phosphoenolpyruvate/pyruvate domain"/>
    <property type="match status" value="1"/>
</dbReference>
<dbReference type="FunFam" id="3.20.20.60:FF:000003">
    <property type="entry name" value="3-methyl-2-oxobutanoate hydroxymethyltransferase"/>
    <property type="match status" value="1"/>
</dbReference>
<dbReference type="GO" id="GO:0005737">
    <property type="term" value="C:cytoplasm"/>
    <property type="evidence" value="ECO:0007669"/>
    <property type="project" value="UniProtKB-SubCell"/>
</dbReference>
<feature type="active site" description="Proton acceptor" evidence="7 8">
    <location>
        <position position="183"/>
    </location>
</feature>
<dbReference type="AlphaFoldDB" id="A0A2H0LKX8"/>
<evidence type="ECO:0000256" key="4">
    <source>
        <dbReference type="ARBA" id="ARBA00022655"/>
    </source>
</evidence>
<dbReference type="InterPro" id="IPR015813">
    <property type="entry name" value="Pyrv/PenolPyrv_kinase-like_dom"/>
</dbReference>
<dbReference type="PIRSF" id="PIRSF000388">
    <property type="entry name" value="Pantoate_hydroxy_MeTrfase"/>
    <property type="match status" value="1"/>
</dbReference>
<keyword evidence="4 7" id="KW-0566">Pantothenate biosynthesis</keyword>
<reference evidence="11 12" key="1">
    <citation type="submission" date="2017-09" db="EMBL/GenBank/DDBJ databases">
        <title>Depth-based differentiation of microbial function through sediment-hosted aquifers and enrichment of novel symbionts in the deep terrestrial subsurface.</title>
        <authorList>
            <person name="Probst A.J."/>
            <person name="Ladd B."/>
            <person name="Jarett J.K."/>
            <person name="Geller-Mcgrath D.E."/>
            <person name="Sieber C.M."/>
            <person name="Emerson J.B."/>
            <person name="Anantharaman K."/>
            <person name="Thomas B.C."/>
            <person name="Malmstrom R."/>
            <person name="Stieglmeier M."/>
            <person name="Klingl A."/>
            <person name="Woyke T."/>
            <person name="Ryan C.M."/>
            <person name="Banfield J.F."/>
        </authorList>
    </citation>
    <scope>NUCLEOTIDE SEQUENCE [LARGE SCALE GENOMIC DNA]</scope>
    <source>
        <strain evidence="11">CG11_big_fil_rev_8_21_14_0_20_45_26</strain>
    </source>
</reference>
<evidence type="ECO:0000256" key="9">
    <source>
        <dbReference type="PIRSR" id="PIRSR000388-2"/>
    </source>
</evidence>
<dbReference type="GO" id="GO:0003864">
    <property type="term" value="F:3-methyl-2-oxobutanoate hydroxymethyltransferase activity"/>
    <property type="evidence" value="ECO:0007669"/>
    <property type="project" value="UniProtKB-UniRule"/>
</dbReference>
<keyword evidence="7 10" id="KW-0460">Magnesium</keyword>
<accession>A0A2H0LKX8</accession>
<dbReference type="Proteomes" id="UP000230859">
    <property type="component" value="Unassembled WGS sequence"/>
</dbReference>
<feature type="binding site" evidence="7 9">
    <location>
        <position position="84"/>
    </location>
    <ligand>
        <name>3-methyl-2-oxobutanoate</name>
        <dbReference type="ChEBI" id="CHEBI:11851"/>
    </ligand>
</feature>
<dbReference type="GO" id="GO:0008168">
    <property type="term" value="F:methyltransferase activity"/>
    <property type="evidence" value="ECO:0007669"/>
    <property type="project" value="UniProtKB-KW"/>
</dbReference>
<dbReference type="GO" id="GO:0015940">
    <property type="term" value="P:pantothenate biosynthetic process"/>
    <property type="evidence" value="ECO:0007669"/>
    <property type="project" value="UniProtKB-UniRule"/>
</dbReference>
<evidence type="ECO:0000256" key="7">
    <source>
        <dbReference type="HAMAP-Rule" id="MF_00156"/>
    </source>
</evidence>
<gene>
    <name evidence="7 11" type="primary">panB</name>
    <name evidence="11" type="ORF">COV74_10805</name>
</gene>
<evidence type="ECO:0000256" key="3">
    <source>
        <dbReference type="ARBA" id="ARBA00011424"/>
    </source>
</evidence>
<dbReference type="NCBIfam" id="TIGR00222">
    <property type="entry name" value="panB"/>
    <property type="match status" value="1"/>
</dbReference>
<feature type="binding site" evidence="7 9">
    <location>
        <position position="114"/>
    </location>
    <ligand>
        <name>3-methyl-2-oxobutanoate</name>
        <dbReference type="ChEBI" id="CHEBI:11851"/>
    </ligand>
</feature>
<evidence type="ECO:0000256" key="1">
    <source>
        <dbReference type="ARBA" id="ARBA00005033"/>
    </source>
</evidence>
<dbReference type="InterPro" id="IPR040442">
    <property type="entry name" value="Pyrv_kinase-like_dom_sf"/>
</dbReference>
<keyword evidence="11" id="KW-0489">Methyltransferase</keyword>
<comment type="subunit">
    <text evidence="3 7">Homodecamer; pentamer of dimers.</text>
</comment>